<evidence type="ECO:0000256" key="2">
    <source>
        <dbReference type="SAM" id="SignalP"/>
    </source>
</evidence>
<keyword evidence="2" id="KW-0732">Signal</keyword>
<sequence length="134" mass="13802">MRRRQSGIRFTLMFVLLLGIVLHAGDSAGSASTYPAAMTVEISAGSGGEGRGPADPNQPAPACPVSHQSKHDTLTGDTRRATSNDAQTLPGAAPASSRVWFMDPYPSAGRALGGIDTDPPVGSPSLSVLCVDRN</sequence>
<reference evidence="3 4" key="1">
    <citation type="submission" date="2019-02" db="EMBL/GenBank/DDBJ databases">
        <title>Sequencing the genomes of 1000 actinobacteria strains.</title>
        <authorList>
            <person name="Klenk H.-P."/>
        </authorList>
    </citation>
    <scope>NUCLEOTIDE SEQUENCE [LARGE SCALE GENOMIC DNA]</scope>
    <source>
        <strain evidence="3 4">DSM 45779</strain>
    </source>
</reference>
<evidence type="ECO:0000313" key="4">
    <source>
        <dbReference type="Proteomes" id="UP000291591"/>
    </source>
</evidence>
<accession>A0A4Q7UZB2</accession>
<feature type="signal peptide" evidence="2">
    <location>
        <begin position="1"/>
        <end position="24"/>
    </location>
</feature>
<evidence type="ECO:0000313" key="3">
    <source>
        <dbReference type="EMBL" id="RZT85613.1"/>
    </source>
</evidence>
<proteinExistence type="predicted"/>
<gene>
    <name evidence="3" type="ORF">EV383_2489</name>
</gene>
<feature type="chain" id="PRO_5038600432" evidence="2">
    <location>
        <begin position="25"/>
        <end position="134"/>
    </location>
</feature>
<keyword evidence="4" id="KW-1185">Reference proteome</keyword>
<comment type="caution">
    <text evidence="3">The sequence shown here is derived from an EMBL/GenBank/DDBJ whole genome shotgun (WGS) entry which is preliminary data.</text>
</comment>
<dbReference type="AlphaFoldDB" id="A0A4Q7UZB2"/>
<organism evidence="3 4">
    <name type="scientific">Pseudonocardia sediminis</name>
    <dbReference type="NCBI Taxonomy" id="1397368"/>
    <lineage>
        <taxon>Bacteria</taxon>
        <taxon>Bacillati</taxon>
        <taxon>Actinomycetota</taxon>
        <taxon>Actinomycetes</taxon>
        <taxon>Pseudonocardiales</taxon>
        <taxon>Pseudonocardiaceae</taxon>
        <taxon>Pseudonocardia</taxon>
    </lineage>
</organism>
<feature type="compositionally biased region" description="Basic and acidic residues" evidence="1">
    <location>
        <begin position="69"/>
        <end position="82"/>
    </location>
</feature>
<evidence type="ECO:0000256" key="1">
    <source>
        <dbReference type="SAM" id="MobiDB-lite"/>
    </source>
</evidence>
<protein>
    <submittedName>
        <fullName evidence="3">Uncharacterized protein</fullName>
    </submittedName>
</protein>
<dbReference type="Proteomes" id="UP000291591">
    <property type="component" value="Unassembled WGS sequence"/>
</dbReference>
<feature type="region of interest" description="Disordered" evidence="1">
    <location>
        <begin position="43"/>
        <end position="95"/>
    </location>
</feature>
<dbReference type="EMBL" id="SHKL01000001">
    <property type="protein sequence ID" value="RZT85613.1"/>
    <property type="molecule type" value="Genomic_DNA"/>
</dbReference>
<name>A0A4Q7UZB2_PSEST</name>